<evidence type="ECO:0000256" key="5">
    <source>
        <dbReference type="ARBA" id="ARBA00023136"/>
    </source>
</evidence>
<evidence type="ECO:0000256" key="3">
    <source>
        <dbReference type="ARBA" id="ARBA00022692"/>
    </source>
</evidence>
<dbReference type="VEuPathDB" id="FungiDB:ASPWEDRAFT_105577"/>
<dbReference type="InterPro" id="IPR011701">
    <property type="entry name" value="MFS"/>
</dbReference>
<evidence type="ECO:0000256" key="6">
    <source>
        <dbReference type="SAM" id="MobiDB-lite"/>
    </source>
</evidence>
<evidence type="ECO:0000313" key="8">
    <source>
        <dbReference type="EMBL" id="OJJ38678.1"/>
    </source>
</evidence>
<reference evidence="9" key="1">
    <citation type="journal article" date="2017" name="Genome Biol.">
        <title>Comparative genomics reveals high biological diversity and specific adaptations in the industrially and medically important fungal genus Aspergillus.</title>
        <authorList>
            <person name="de Vries R.P."/>
            <person name="Riley R."/>
            <person name="Wiebenga A."/>
            <person name="Aguilar-Osorio G."/>
            <person name="Amillis S."/>
            <person name="Uchima C.A."/>
            <person name="Anderluh G."/>
            <person name="Asadollahi M."/>
            <person name="Askin M."/>
            <person name="Barry K."/>
            <person name="Battaglia E."/>
            <person name="Bayram O."/>
            <person name="Benocci T."/>
            <person name="Braus-Stromeyer S.A."/>
            <person name="Caldana C."/>
            <person name="Canovas D."/>
            <person name="Cerqueira G.C."/>
            <person name="Chen F."/>
            <person name="Chen W."/>
            <person name="Choi C."/>
            <person name="Clum A."/>
            <person name="Dos Santos R.A."/>
            <person name="Damasio A.R."/>
            <person name="Diallinas G."/>
            <person name="Emri T."/>
            <person name="Fekete E."/>
            <person name="Flipphi M."/>
            <person name="Freyberg S."/>
            <person name="Gallo A."/>
            <person name="Gournas C."/>
            <person name="Habgood R."/>
            <person name="Hainaut M."/>
            <person name="Harispe M.L."/>
            <person name="Henrissat B."/>
            <person name="Hilden K.S."/>
            <person name="Hope R."/>
            <person name="Hossain A."/>
            <person name="Karabika E."/>
            <person name="Karaffa L."/>
            <person name="Karanyi Z."/>
            <person name="Krasevec N."/>
            <person name="Kuo A."/>
            <person name="Kusch H."/>
            <person name="LaButti K."/>
            <person name="Lagendijk E.L."/>
            <person name="Lapidus A."/>
            <person name="Levasseur A."/>
            <person name="Lindquist E."/>
            <person name="Lipzen A."/>
            <person name="Logrieco A.F."/>
            <person name="MacCabe A."/>
            <person name="Maekelae M.R."/>
            <person name="Malavazi I."/>
            <person name="Melin P."/>
            <person name="Meyer V."/>
            <person name="Mielnichuk N."/>
            <person name="Miskei M."/>
            <person name="Molnar A.P."/>
            <person name="Mule G."/>
            <person name="Ngan C.Y."/>
            <person name="Orejas M."/>
            <person name="Orosz E."/>
            <person name="Ouedraogo J.P."/>
            <person name="Overkamp K.M."/>
            <person name="Park H.-S."/>
            <person name="Perrone G."/>
            <person name="Piumi F."/>
            <person name="Punt P.J."/>
            <person name="Ram A.F."/>
            <person name="Ramon A."/>
            <person name="Rauscher S."/>
            <person name="Record E."/>
            <person name="Riano-Pachon D.M."/>
            <person name="Robert V."/>
            <person name="Roehrig J."/>
            <person name="Ruller R."/>
            <person name="Salamov A."/>
            <person name="Salih N.S."/>
            <person name="Samson R.A."/>
            <person name="Sandor E."/>
            <person name="Sanguinetti M."/>
            <person name="Schuetze T."/>
            <person name="Sepcic K."/>
            <person name="Shelest E."/>
            <person name="Sherlock G."/>
            <person name="Sophianopoulou V."/>
            <person name="Squina F.M."/>
            <person name="Sun H."/>
            <person name="Susca A."/>
            <person name="Todd R.B."/>
            <person name="Tsang A."/>
            <person name="Unkles S.E."/>
            <person name="van de Wiele N."/>
            <person name="van Rossen-Uffink D."/>
            <person name="Oliveira J.V."/>
            <person name="Vesth T.C."/>
            <person name="Visser J."/>
            <person name="Yu J.-H."/>
            <person name="Zhou M."/>
            <person name="Andersen M.R."/>
            <person name="Archer D.B."/>
            <person name="Baker S.E."/>
            <person name="Benoit I."/>
            <person name="Brakhage A.A."/>
            <person name="Braus G.H."/>
            <person name="Fischer R."/>
            <person name="Frisvad J.C."/>
            <person name="Goldman G.H."/>
            <person name="Houbraken J."/>
            <person name="Oakley B."/>
            <person name="Pocsi I."/>
            <person name="Scazzocchio C."/>
            <person name="Seiboth B."/>
            <person name="vanKuyk P.A."/>
            <person name="Wortman J."/>
            <person name="Dyer P.S."/>
            <person name="Grigoriev I.V."/>
        </authorList>
    </citation>
    <scope>NUCLEOTIDE SEQUENCE [LARGE SCALE GENOMIC DNA]</scope>
    <source>
        <strain evidence="9">DTO 134E9</strain>
    </source>
</reference>
<dbReference type="FunFam" id="1.20.1250.20:FF:000247">
    <property type="entry name" value="MFS general substrate transporter"/>
    <property type="match status" value="1"/>
</dbReference>
<keyword evidence="5 7" id="KW-0472">Membrane</keyword>
<comment type="subcellular location">
    <subcellularLocation>
        <location evidence="1">Membrane</location>
        <topology evidence="1">Multi-pass membrane protein</topology>
    </subcellularLocation>
</comment>
<evidence type="ECO:0000313" key="9">
    <source>
        <dbReference type="Proteomes" id="UP000184383"/>
    </source>
</evidence>
<feature type="transmembrane region" description="Helical" evidence="7">
    <location>
        <begin position="246"/>
        <end position="265"/>
    </location>
</feature>
<dbReference type="Pfam" id="PF07690">
    <property type="entry name" value="MFS_1"/>
    <property type="match status" value="1"/>
</dbReference>
<dbReference type="RefSeq" id="XP_040692354.1">
    <property type="nucleotide sequence ID" value="XM_040827737.1"/>
</dbReference>
<keyword evidence="2" id="KW-0813">Transport</keyword>
<keyword evidence="9" id="KW-1185">Reference proteome</keyword>
<evidence type="ECO:0000256" key="7">
    <source>
        <dbReference type="SAM" id="Phobius"/>
    </source>
</evidence>
<proteinExistence type="predicted"/>
<dbReference type="GeneID" id="63743585"/>
<feature type="transmembrane region" description="Helical" evidence="7">
    <location>
        <begin position="391"/>
        <end position="410"/>
    </location>
</feature>
<protein>
    <recommendedName>
        <fullName evidence="10">Major facilitator superfamily (MFS) profile domain-containing protein</fullName>
    </recommendedName>
</protein>
<dbReference type="PANTHER" id="PTHR43791">
    <property type="entry name" value="PERMEASE-RELATED"/>
    <property type="match status" value="1"/>
</dbReference>
<feature type="transmembrane region" description="Helical" evidence="7">
    <location>
        <begin position="178"/>
        <end position="201"/>
    </location>
</feature>
<dbReference type="SUPFAM" id="SSF103473">
    <property type="entry name" value="MFS general substrate transporter"/>
    <property type="match status" value="1"/>
</dbReference>
<evidence type="ECO:0000256" key="2">
    <source>
        <dbReference type="ARBA" id="ARBA00022448"/>
    </source>
</evidence>
<name>A0A1L9RUY2_ASPWE</name>
<evidence type="ECO:0000256" key="4">
    <source>
        <dbReference type="ARBA" id="ARBA00022989"/>
    </source>
</evidence>
<sequence length="545" mass="62610">MSDKLDSKVTTTQTDTDRPALAGLFTSRRRRDPTEIATQISVFDDPDKAAFFQPHPQYENLHRFDPSERWTWGEELPLIRKIDWKVTCWAALAFFALDLDRSNISQANTDNFLEDMGMNTNDFNLGQTLFKVAFLVAELPSQLVSKKIGPDRWIPIQMILWSIVSAAQLALNGRASFLCIRVLLGFLQGGFIPDIILYLSYWYKNNELPFRLAIFWMANRLTDVVSPLIAYGVLHLRGHQGREGWRWLFLIEGLITLAIGLWSVFQMAPSPTQTKAPWRPKGWFSEREEKIMVNRILRDDPSKGDMHNRQAITPRLLWKSLCDFDLWPVYAIGLTFGIPAGPPDQYLTLILRNLGFDTFNSNLLSIPAQIGTTVNMLILTYISVRINQRALIGLFVQFWFLPCLVALAVLPSTTSRWGSYALVTVLLAYPTPHPMQVGWCNSNSNTVRTRTVSAAVYNMMVQVQSIISSNIYRADDKPLYRRGNRVLVAITCWNILLYVLAKVYYTWRNKRRDRIWDGMTAEEKHEYLNTTTDEGSKRLDFRFAS</sequence>
<dbReference type="Proteomes" id="UP000184383">
    <property type="component" value="Unassembled WGS sequence"/>
</dbReference>
<dbReference type="EMBL" id="KV878210">
    <property type="protein sequence ID" value="OJJ38678.1"/>
    <property type="molecule type" value="Genomic_DNA"/>
</dbReference>
<organism evidence="8 9">
    <name type="scientific">Aspergillus wentii DTO 134E9</name>
    <dbReference type="NCBI Taxonomy" id="1073089"/>
    <lineage>
        <taxon>Eukaryota</taxon>
        <taxon>Fungi</taxon>
        <taxon>Dikarya</taxon>
        <taxon>Ascomycota</taxon>
        <taxon>Pezizomycotina</taxon>
        <taxon>Eurotiomycetes</taxon>
        <taxon>Eurotiomycetidae</taxon>
        <taxon>Eurotiales</taxon>
        <taxon>Aspergillaceae</taxon>
        <taxon>Aspergillus</taxon>
        <taxon>Aspergillus subgen. Cremei</taxon>
    </lineage>
</organism>
<dbReference type="GO" id="GO:0016020">
    <property type="term" value="C:membrane"/>
    <property type="evidence" value="ECO:0007669"/>
    <property type="project" value="UniProtKB-SubCell"/>
</dbReference>
<keyword evidence="3 7" id="KW-0812">Transmembrane</keyword>
<keyword evidence="4 7" id="KW-1133">Transmembrane helix</keyword>
<feature type="transmembrane region" description="Helical" evidence="7">
    <location>
        <begin position="486"/>
        <end position="505"/>
    </location>
</feature>
<dbReference type="FunFam" id="1.20.1250.20:FF:000106">
    <property type="entry name" value="MFS transporter, putative"/>
    <property type="match status" value="1"/>
</dbReference>
<evidence type="ECO:0000256" key="1">
    <source>
        <dbReference type="ARBA" id="ARBA00004141"/>
    </source>
</evidence>
<feature type="transmembrane region" description="Helical" evidence="7">
    <location>
        <begin position="213"/>
        <end position="234"/>
    </location>
</feature>
<dbReference type="GO" id="GO:0022857">
    <property type="term" value="F:transmembrane transporter activity"/>
    <property type="evidence" value="ECO:0007669"/>
    <property type="project" value="InterPro"/>
</dbReference>
<gene>
    <name evidence="8" type="ORF">ASPWEDRAFT_105577</name>
</gene>
<dbReference type="OrthoDB" id="1935484at2759"/>
<feature type="region of interest" description="Disordered" evidence="6">
    <location>
        <begin position="1"/>
        <end position="20"/>
    </location>
</feature>
<dbReference type="AlphaFoldDB" id="A0A1L9RUY2"/>
<dbReference type="Gene3D" id="1.20.1250.20">
    <property type="entry name" value="MFS general substrate transporter like domains"/>
    <property type="match status" value="1"/>
</dbReference>
<feature type="transmembrane region" description="Helical" evidence="7">
    <location>
        <begin position="363"/>
        <end position="384"/>
    </location>
</feature>
<dbReference type="InterPro" id="IPR036259">
    <property type="entry name" value="MFS_trans_sf"/>
</dbReference>
<evidence type="ECO:0008006" key="10">
    <source>
        <dbReference type="Google" id="ProtNLM"/>
    </source>
</evidence>
<accession>A0A1L9RUY2</accession>
<dbReference type="PANTHER" id="PTHR43791:SF65">
    <property type="entry name" value="MAJOR FACILITATOR SUPERFAMILY (MFS) PROFILE DOMAIN-CONTAINING PROTEIN-RELATED"/>
    <property type="match status" value="1"/>
</dbReference>